<accession>A0A0F9LDZ2</accession>
<protein>
    <recommendedName>
        <fullName evidence="2">Outer membrane protein beta-barrel domain-containing protein</fullName>
    </recommendedName>
</protein>
<organism evidence="1">
    <name type="scientific">marine sediment metagenome</name>
    <dbReference type="NCBI Taxonomy" id="412755"/>
    <lineage>
        <taxon>unclassified sequences</taxon>
        <taxon>metagenomes</taxon>
        <taxon>ecological metagenomes</taxon>
    </lineage>
</organism>
<name>A0A0F9LDZ2_9ZZZZ</name>
<dbReference type="PROSITE" id="PS51257">
    <property type="entry name" value="PROKAR_LIPOPROTEIN"/>
    <property type="match status" value="1"/>
</dbReference>
<evidence type="ECO:0000313" key="1">
    <source>
        <dbReference type="EMBL" id="KKM25660.1"/>
    </source>
</evidence>
<comment type="caution">
    <text evidence="1">The sequence shown here is derived from an EMBL/GenBank/DDBJ whole genome shotgun (WGS) entry which is preliminary data.</text>
</comment>
<proteinExistence type="predicted"/>
<dbReference type="AlphaFoldDB" id="A0A0F9LDZ2"/>
<sequence length="155" mass="16866">MCKRLMAVMLTVGLMFVLCGCGEQHVAVWGLAGSNLDSPDNEYTLRAGLCDHQVEAGVESSYIGVGGLNQSYGAYALYHLEGDSKSLLGKPYLGYHASVGDSEDGSIYGPVIGTVYWEIFVVEVQPFQSYSGRLADLLNDENDEHKIFTGVKIEF</sequence>
<reference evidence="1" key="1">
    <citation type="journal article" date="2015" name="Nature">
        <title>Complex archaea that bridge the gap between prokaryotes and eukaryotes.</title>
        <authorList>
            <person name="Spang A."/>
            <person name="Saw J.H."/>
            <person name="Jorgensen S.L."/>
            <person name="Zaremba-Niedzwiedzka K."/>
            <person name="Martijn J."/>
            <person name="Lind A.E."/>
            <person name="van Eijk R."/>
            <person name="Schleper C."/>
            <person name="Guy L."/>
            <person name="Ettema T.J."/>
        </authorList>
    </citation>
    <scope>NUCLEOTIDE SEQUENCE</scope>
</reference>
<gene>
    <name evidence="1" type="ORF">LCGC14_1592780</name>
</gene>
<evidence type="ECO:0008006" key="2">
    <source>
        <dbReference type="Google" id="ProtNLM"/>
    </source>
</evidence>
<dbReference type="EMBL" id="LAZR01012670">
    <property type="protein sequence ID" value="KKM25660.1"/>
    <property type="molecule type" value="Genomic_DNA"/>
</dbReference>